<evidence type="ECO:0000313" key="2">
    <source>
        <dbReference type="Proteomes" id="UP000015103"/>
    </source>
</evidence>
<dbReference type="InParanoid" id="T1HJM5"/>
<proteinExistence type="predicted"/>
<evidence type="ECO:0000313" key="1">
    <source>
        <dbReference type="EnsemblMetazoa" id="RPRC004247-PA"/>
    </source>
</evidence>
<dbReference type="HOGENOM" id="CLU_098261_0_0_1"/>
<name>T1HJM5_RHOPR</name>
<accession>T1HJM5</accession>
<dbReference type="Gene3D" id="6.10.140.940">
    <property type="match status" value="1"/>
</dbReference>
<dbReference type="Proteomes" id="UP000015103">
    <property type="component" value="Unassembled WGS sequence"/>
</dbReference>
<dbReference type="Gene3D" id="1.20.5.340">
    <property type="match status" value="1"/>
</dbReference>
<keyword evidence="2" id="KW-1185">Reference proteome</keyword>
<dbReference type="AlphaFoldDB" id="T1HJM5"/>
<organism evidence="1 2">
    <name type="scientific">Rhodnius prolixus</name>
    <name type="common">Triatomid bug</name>
    <dbReference type="NCBI Taxonomy" id="13249"/>
    <lineage>
        <taxon>Eukaryota</taxon>
        <taxon>Metazoa</taxon>
        <taxon>Ecdysozoa</taxon>
        <taxon>Arthropoda</taxon>
        <taxon>Hexapoda</taxon>
        <taxon>Insecta</taxon>
        <taxon>Pterygota</taxon>
        <taxon>Neoptera</taxon>
        <taxon>Paraneoptera</taxon>
        <taxon>Hemiptera</taxon>
        <taxon>Heteroptera</taxon>
        <taxon>Panheteroptera</taxon>
        <taxon>Cimicomorpha</taxon>
        <taxon>Reduviidae</taxon>
        <taxon>Triatominae</taxon>
        <taxon>Rhodnius</taxon>
    </lineage>
</organism>
<dbReference type="EMBL" id="ACPB03039642">
    <property type="status" value="NOT_ANNOTATED_CDS"/>
    <property type="molecule type" value="Genomic_DNA"/>
</dbReference>
<dbReference type="VEuPathDB" id="VectorBase:RPRC004247"/>
<evidence type="ECO:0008006" key="3">
    <source>
        <dbReference type="Google" id="ProtNLM"/>
    </source>
</evidence>
<protein>
    <recommendedName>
        <fullName evidence="3">Phage tail protein</fullName>
    </recommendedName>
</protein>
<reference evidence="1" key="1">
    <citation type="submission" date="2015-05" db="UniProtKB">
        <authorList>
            <consortium name="EnsemblMetazoa"/>
        </authorList>
    </citation>
    <scope>IDENTIFICATION</scope>
</reference>
<dbReference type="EnsemblMetazoa" id="RPRC004247-RA">
    <property type="protein sequence ID" value="RPRC004247-PA"/>
    <property type="gene ID" value="RPRC004247"/>
</dbReference>
<sequence length="232" mass="24003">MADDSLNTPVKVRAVSIKAVSLPVGFSPAYQQYVLSQAMDFTQVAGKANQAADGAYNAQVVNDAQNVTLADHEGRIAQLRIDVDGHEIRITANTNSIAALDVRVTSAEGAITPLQTRMTAAEGNITTLQTSVAAIQTDYASRSATAPQSLASPLNVAASYSVNGTKVLGPQQTGWTAAAGTAFLGAFNADQSYAAGATCSQADIQALAAGLVEARQRTKALEDALRAHGLIN</sequence>